<proteinExistence type="inferred from homology"/>
<comment type="similarity">
    <text evidence="3">Belongs to the dsrC/tusE family.</text>
</comment>
<keyword evidence="2" id="KW-0963">Cytoplasm</keyword>
<evidence type="ECO:0000256" key="1">
    <source>
        <dbReference type="ARBA" id="ARBA00004496"/>
    </source>
</evidence>
<dbReference type="EMBL" id="VKAD01000001">
    <property type="protein sequence ID" value="TXR53468.1"/>
    <property type="molecule type" value="Genomic_DNA"/>
</dbReference>
<protein>
    <recommendedName>
        <fullName evidence="3">Sulfurtransferase</fullName>
        <ecNumber evidence="3">2.8.1.-</ecNumber>
    </recommendedName>
</protein>
<dbReference type="GO" id="GO:0097163">
    <property type="term" value="F:sulfur carrier activity"/>
    <property type="evidence" value="ECO:0007669"/>
    <property type="project" value="TreeGrafter"/>
</dbReference>
<dbReference type="PIRSF" id="PIRSF006223">
    <property type="entry name" value="DsrC_TusE"/>
    <property type="match status" value="1"/>
</dbReference>
<evidence type="ECO:0000256" key="3">
    <source>
        <dbReference type="PIRNR" id="PIRNR006223"/>
    </source>
</evidence>
<dbReference type="InterPro" id="IPR025526">
    <property type="entry name" value="DsrC-like_dom_sf"/>
</dbReference>
<evidence type="ECO:0000313" key="6">
    <source>
        <dbReference type="Proteomes" id="UP000321764"/>
    </source>
</evidence>
<keyword evidence="3" id="KW-0808">Transferase</keyword>
<dbReference type="InterPro" id="IPR042072">
    <property type="entry name" value="DsrC-like_C"/>
</dbReference>
<sequence length="103" mass="11730">MTFETDHLGFLLNPLDWQPAWAEQSAEQLDIALEAQDLAIIESLRNFYFEFDLSPPMRPLVKHIKNNFGADIGNSIWLMQRYGESPARTLALLSGLPKPKNCL</sequence>
<feature type="active site" description="Cysteine persulfide intermediate" evidence="4">
    <location>
        <position position="102"/>
    </location>
</feature>
<dbReference type="GO" id="GO:0005737">
    <property type="term" value="C:cytoplasm"/>
    <property type="evidence" value="ECO:0007669"/>
    <property type="project" value="UniProtKB-SubCell"/>
</dbReference>
<dbReference type="GO" id="GO:0002143">
    <property type="term" value="P:tRNA wobble position uridine thiolation"/>
    <property type="evidence" value="ECO:0007669"/>
    <property type="project" value="TreeGrafter"/>
</dbReference>
<comment type="function">
    <text evidence="3">Part of a sulfur-relay system.</text>
</comment>
<comment type="subcellular location">
    <subcellularLocation>
        <location evidence="1">Cytoplasm</location>
    </subcellularLocation>
</comment>
<dbReference type="RefSeq" id="WP_147712857.1">
    <property type="nucleotide sequence ID" value="NZ_VKAD01000001.1"/>
</dbReference>
<name>A0A5C8Z896_9GAMM</name>
<dbReference type="Gene3D" id="3.30.1420.10">
    <property type="match status" value="1"/>
</dbReference>
<dbReference type="PANTHER" id="PTHR37010:SF1">
    <property type="entry name" value="SULFURTRANSFERASE TUSE"/>
    <property type="match status" value="1"/>
</dbReference>
<evidence type="ECO:0000256" key="2">
    <source>
        <dbReference type="ARBA" id="ARBA00022490"/>
    </source>
</evidence>
<reference evidence="5 6" key="1">
    <citation type="submission" date="2019-07" db="EMBL/GenBank/DDBJ databases">
        <title>Reinekea sp. strain SSH23 genome sequencing and assembly.</title>
        <authorList>
            <person name="Kim I."/>
        </authorList>
    </citation>
    <scope>NUCLEOTIDE SEQUENCE [LARGE SCALE GENOMIC DNA]</scope>
    <source>
        <strain evidence="5 6">SSH23</strain>
    </source>
</reference>
<dbReference type="SUPFAM" id="SSF69721">
    <property type="entry name" value="DsrC, the gamma subunit of dissimilatory sulfite reductase"/>
    <property type="match status" value="1"/>
</dbReference>
<gene>
    <name evidence="5" type="primary">tusE</name>
    <name evidence="5" type="ORF">FME95_02550</name>
</gene>
<dbReference type="InterPro" id="IPR043163">
    <property type="entry name" value="DsrC-like_N"/>
</dbReference>
<accession>A0A5C8Z896</accession>
<evidence type="ECO:0000256" key="4">
    <source>
        <dbReference type="PIRSR" id="PIRSR006223-50"/>
    </source>
</evidence>
<dbReference type="OrthoDB" id="9786347at2"/>
<dbReference type="PANTHER" id="PTHR37010">
    <property type="entry name" value="SULFURTRANSFERASE TUSE"/>
    <property type="match status" value="1"/>
</dbReference>
<dbReference type="AlphaFoldDB" id="A0A5C8Z896"/>
<keyword evidence="6" id="KW-1185">Reference proteome</keyword>
<dbReference type="Gene3D" id="1.10.10.370">
    <property type="entry name" value="DsrC-like protein, C-terminal domain"/>
    <property type="match status" value="1"/>
</dbReference>
<dbReference type="NCBIfam" id="TIGR03342">
    <property type="entry name" value="dsrC_tusE_dsvC"/>
    <property type="match status" value="1"/>
</dbReference>
<dbReference type="Proteomes" id="UP000321764">
    <property type="component" value="Unassembled WGS sequence"/>
</dbReference>
<dbReference type="Pfam" id="PF04358">
    <property type="entry name" value="DsrC"/>
    <property type="match status" value="1"/>
</dbReference>
<dbReference type="GO" id="GO:0016740">
    <property type="term" value="F:transferase activity"/>
    <property type="evidence" value="ECO:0007669"/>
    <property type="project" value="UniProtKB-KW"/>
</dbReference>
<dbReference type="InterPro" id="IPR007453">
    <property type="entry name" value="DsrC/TusE"/>
</dbReference>
<organism evidence="5 6">
    <name type="scientific">Reinekea thalattae</name>
    <dbReference type="NCBI Taxonomy" id="2593301"/>
    <lineage>
        <taxon>Bacteria</taxon>
        <taxon>Pseudomonadati</taxon>
        <taxon>Pseudomonadota</taxon>
        <taxon>Gammaproteobacteria</taxon>
        <taxon>Oceanospirillales</taxon>
        <taxon>Saccharospirillaceae</taxon>
        <taxon>Reinekea</taxon>
    </lineage>
</organism>
<comment type="caution">
    <text evidence="5">The sequence shown here is derived from an EMBL/GenBank/DDBJ whole genome shotgun (WGS) entry which is preliminary data.</text>
</comment>
<evidence type="ECO:0000313" key="5">
    <source>
        <dbReference type="EMBL" id="TXR53468.1"/>
    </source>
</evidence>
<dbReference type="EC" id="2.8.1.-" evidence="3"/>